<dbReference type="PROSITE" id="PS50878">
    <property type="entry name" value="RT_POL"/>
    <property type="match status" value="1"/>
</dbReference>
<reference evidence="3" key="1">
    <citation type="submission" date="2022-11" db="EMBL/GenBank/DDBJ databases">
        <title>Genome Sequence of Cubamyces cubensis.</title>
        <authorList>
            <person name="Buettner E."/>
        </authorList>
    </citation>
    <scope>NUCLEOTIDE SEQUENCE</scope>
    <source>
        <strain evidence="3">MPL-01</strain>
    </source>
</reference>
<keyword evidence="4" id="KW-1185">Reference proteome</keyword>
<dbReference type="SUPFAM" id="SSF56219">
    <property type="entry name" value="DNase I-like"/>
    <property type="match status" value="1"/>
</dbReference>
<dbReference type="GO" id="GO:0003676">
    <property type="term" value="F:nucleic acid binding"/>
    <property type="evidence" value="ECO:0007669"/>
    <property type="project" value="InterPro"/>
</dbReference>
<dbReference type="InterPro" id="IPR000477">
    <property type="entry name" value="RT_dom"/>
</dbReference>
<dbReference type="InterPro" id="IPR043502">
    <property type="entry name" value="DNA/RNA_pol_sf"/>
</dbReference>
<comment type="caution">
    <text evidence="3">The sequence shown here is derived from an EMBL/GenBank/DDBJ whole genome shotgun (WGS) entry which is preliminary data.</text>
</comment>
<organism evidence="3 4">
    <name type="scientific">Trametes cubensis</name>
    <dbReference type="NCBI Taxonomy" id="1111947"/>
    <lineage>
        <taxon>Eukaryota</taxon>
        <taxon>Fungi</taxon>
        <taxon>Dikarya</taxon>
        <taxon>Basidiomycota</taxon>
        <taxon>Agaricomycotina</taxon>
        <taxon>Agaricomycetes</taxon>
        <taxon>Polyporales</taxon>
        <taxon>Polyporaceae</taxon>
        <taxon>Trametes</taxon>
    </lineage>
</organism>
<dbReference type="Proteomes" id="UP001215151">
    <property type="component" value="Unassembled WGS sequence"/>
</dbReference>
<dbReference type="CDD" id="cd01650">
    <property type="entry name" value="RT_nLTR_like"/>
    <property type="match status" value="1"/>
</dbReference>
<feature type="region of interest" description="Disordered" evidence="1">
    <location>
        <begin position="404"/>
        <end position="432"/>
    </location>
</feature>
<feature type="compositionally biased region" description="Basic and acidic residues" evidence="1">
    <location>
        <begin position="52"/>
        <end position="61"/>
    </location>
</feature>
<dbReference type="PANTHER" id="PTHR19446">
    <property type="entry name" value="REVERSE TRANSCRIPTASES"/>
    <property type="match status" value="1"/>
</dbReference>
<dbReference type="EMBL" id="JAPEVG010000557">
    <property type="protein sequence ID" value="KAJ8457472.1"/>
    <property type="molecule type" value="Genomic_DNA"/>
</dbReference>
<protein>
    <recommendedName>
        <fullName evidence="2">Reverse transcriptase domain-containing protein</fullName>
    </recommendedName>
</protein>
<dbReference type="SUPFAM" id="SSF53098">
    <property type="entry name" value="Ribonuclease H-like"/>
    <property type="match status" value="1"/>
</dbReference>
<feature type="domain" description="Reverse transcriptase" evidence="2">
    <location>
        <begin position="617"/>
        <end position="906"/>
    </location>
</feature>
<dbReference type="Gene3D" id="3.30.420.10">
    <property type="entry name" value="Ribonuclease H-like superfamily/Ribonuclease H"/>
    <property type="match status" value="2"/>
</dbReference>
<proteinExistence type="predicted"/>
<gene>
    <name evidence="3" type="ORF">ONZ51_g11512</name>
</gene>
<sequence>MDYVPDNGNWRIRGEGQPTSSSAGSRLEELASDHGGGPAPEPQAGNSQSGEQRNERRAEGLEIRNRGRTCIRLASLNMRGAGPECQGGIGEKWMRINQILRENRIAVLALQETHLNDTQAAAVNALFGEYLHVFHSPYPQNETGACGVAFVINRRILKNMDCTLDILVPGRAIALTLQWPMEKRVRLANVYAPNDTAANASFWEQLRAMREMGNPIIDVLMGDYNIVEDPIDRLPTRQDDERARLALGTLVRELRVFDEWREQNPNVKAFTYLHLNNGSQSRLDRIYVKRSKDREMGEWKIKESGLATDHRMVSACLYDRQAPFVGKGRWVMPKHLLSDVKMKEEMKRLAANMIRDMEAIVERTTECNAQTIYQTFKKDLGKAARSRAKEKVPKMQKQIEALREDLRATLNPPNGEPGEDGTEGEREEKRREHAAYLQDRLEKLEKRRFEVARKTVAAKQQMYQETMTKQWARSAGTTTMSILCAESIVSLRDPEAPTEQHTTHSKRMANIASAHYNSVQYYDPIGDDENHGDLVEDALRPMKEKLSNRSKAALASKLTKDEVTEAIKTAATDKSPGLDGLQTEVWKTYVRWYEADTKKGGTGIDVAKALTLVYNDVATHGMLDESTFAEGWICPVYKLKKDKRDIENYRPITLLNSDYKVMTRALAIRLAKCADELIHPDQAGFVPGRSIFDHIRLATLMIDYAEAEEVNGAIVALDQEKAYDRIDHTYLWSALEHMNFPQNFIKTVRHLYGKAQSCVIINGVKSRPFQVVRGVRQGDPMSCLLFNFAIEPLAAALRQSAIRGFLIPGAEERLVAKLFADDTTVFLSEDDNYGVVEEVTSTWCRGSRAKFNLSKTEIIPIGTENYRRKLLETRNLNEECAIDPKIHIARDGEAVRLLGAWIGNQTDPQQSWKPIVDTIKTNLAKWASRRPTLHGKKLIIGMEMGGRTQFRAKAQGMPEKVEKELTKTIRDFLWGEGKRPRVTLETTQNEVERGGLGILDLSARNEAIDMIWLKAYLNLSPTRPVWATLADTLLAKATDFDSSRTANDARVNTFLQTWNVSTRSKTPLPSYLARMIKCAKKYHVALDVAKPNAALRKAMPIWYHPELGDGRDVSKTASAICLRSRHEVKTVGQCMRVAQRLTHPSGMHRQNGTFAANKLTLRLRSKWDPKENVINDGLSLTKDRLEQNEVAREERGRVTFDPSLTQGLPLALTFRAFRPETTPAPSATRTPRPFLVQEEEVEVYTDGSCEDNGGATARAGSGIWFGPQDRRNRAERVPGDEQTNQTAEIYAAIMAHRAVPPLRSAPYWKDGSDATTTLRWVKGHAGVEGNEGADVLAKEGAAKPRPYLPMYPPAPQRFLKHGAELASLTQGLAYKAIMQTRKWRPLDATERRVKQTLDAVRDWTGNESTAAALWKSLRRDPMQPKTRDFIWKSLHNAYKIGKFWSPIPGYEQRAKCARCGTDEDMNHILVECTAPGQRELWEEARAILQKCNVHLPPRPTSGLYLGAPLITIQSENRETRSAATRLTRIVLSETAYLIWVLRCERVIEWAEDPTRVHLRLTILNRWYSALNKRLWLDQQRTRRRIPGTRPLAAETVRSTWETVLDSAVDIENDWVQRNGVLVDTEGTALDV</sequence>
<evidence type="ECO:0000313" key="4">
    <source>
        <dbReference type="Proteomes" id="UP001215151"/>
    </source>
</evidence>
<dbReference type="Pfam" id="PF00075">
    <property type="entry name" value="RNase_H"/>
    <property type="match status" value="1"/>
</dbReference>
<dbReference type="InterPro" id="IPR002156">
    <property type="entry name" value="RNaseH_domain"/>
</dbReference>
<dbReference type="Pfam" id="PF00078">
    <property type="entry name" value="RVT_1"/>
    <property type="match status" value="1"/>
</dbReference>
<feature type="compositionally biased region" description="Basic and acidic residues" evidence="1">
    <location>
        <begin position="423"/>
        <end position="432"/>
    </location>
</feature>
<evidence type="ECO:0000256" key="1">
    <source>
        <dbReference type="SAM" id="MobiDB-lite"/>
    </source>
</evidence>
<evidence type="ECO:0000313" key="3">
    <source>
        <dbReference type="EMBL" id="KAJ8457472.1"/>
    </source>
</evidence>
<dbReference type="SUPFAM" id="SSF56672">
    <property type="entry name" value="DNA/RNA polymerases"/>
    <property type="match status" value="1"/>
</dbReference>
<feature type="region of interest" description="Disordered" evidence="1">
    <location>
        <begin position="1"/>
        <end position="61"/>
    </location>
</feature>
<feature type="region of interest" description="Disordered" evidence="1">
    <location>
        <begin position="1246"/>
        <end position="1268"/>
    </location>
</feature>
<dbReference type="Pfam" id="PF03372">
    <property type="entry name" value="Exo_endo_phos"/>
    <property type="match status" value="1"/>
</dbReference>
<accession>A0AAD7TJ46</accession>
<dbReference type="InterPro" id="IPR036691">
    <property type="entry name" value="Endo/exonu/phosph_ase_sf"/>
</dbReference>
<dbReference type="CDD" id="cd09280">
    <property type="entry name" value="RNase_HI_eukaryote_like"/>
    <property type="match status" value="1"/>
</dbReference>
<dbReference type="CDD" id="cd09076">
    <property type="entry name" value="L1-EN"/>
    <property type="match status" value="1"/>
</dbReference>
<dbReference type="GO" id="GO:0004523">
    <property type="term" value="F:RNA-DNA hybrid ribonuclease activity"/>
    <property type="evidence" value="ECO:0007669"/>
    <property type="project" value="InterPro"/>
</dbReference>
<evidence type="ECO:0000259" key="2">
    <source>
        <dbReference type="PROSITE" id="PS50878"/>
    </source>
</evidence>
<dbReference type="InterPro" id="IPR012337">
    <property type="entry name" value="RNaseH-like_sf"/>
</dbReference>
<name>A0AAD7TJ46_9APHY</name>
<dbReference type="InterPro" id="IPR005135">
    <property type="entry name" value="Endo/exonuclease/phosphatase"/>
</dbReference>
<dbReference type="Gene3D" id="3.60.10.10">
    <property type="entry name" value="Endonuclease/exonuclease/phosphatase"/>
    <property type="match status" value="1"/>
</dbReference>
<dbReference type="InterPro" id="IPR036397">
    <property type="entry name" value="RNaseH_sf"/>
</dbReference>